<dbReference type="EMBL" id="WJBU01000005">
    <property type="protein sequence ID" value="MRD46826.1"/>
    <property type="molecule type" value="Genomic_DNA"/>
</dbReference>
<gene>
    <name evidence="5" type="ORF">GHT07_06035</name>
</gene>
<keyword evidence="2 5" id="KW-0808">Transferase</keyword>
<keyword evidence="6" id="KW-1185">Reference proteome</keyword>
<comment type="caution">
    <text evidence="5">The sequence shown here is derived from an EMBL/GenBank/DDBJ whole genome shotgun (WGS) entry which is preliminary data.</text>
</comment>
<sequence>MEHLRQELPSTSDGRRWRRTATVGTGVLLHKEASLTNEAGADAVLIGEYCRIYGHLWLQGNGNLSVGHHSFIGPGTRVWCAERVRIGSYVLISHLVDINDCNSHSLDWQARRTEIDARFEHGERFVPPGVDTAPITIEDDVWIGFKSSILKGVTIGRGAIVAAGSVVTKDVSPFTMVAGNPARLIRELPQ</sequence>
<dbReference type="Proteomes" id="UP000487350">
    <property type="component" value="Unassembled WGS sequence"/>
</dbReference>
<dbReference type="InterPro" id="IPR011004">
    <property type="entry name" value="Trimer_LpxA-like_sf"/>
</dbReference>
<dbReference type="CDD" id="cd04647">
    <property type="entry name" value="LbH_MAT_like"/>
    <property type="match status" value="1"/>
</dbReference>
<keyword evidence="3" id="KW-0677">Repeat</keyword>
<dbReference type="PROSITE" id="PS00101">
    <property type="entry name" value="HEXAPEP_TRANSFERASES"/>
    <property type="match status" value="1"/>
</dbReference>
<dbReference type="AlphaFoldDB" id="A0A844B660"/>
<name>A0A844B660_9BURK</name>
<dbReference type="PANTHER" id="PTHR23416:SF23">
    <property type="entry name" value="ACETYLTRANSFERASE C18B11.09C-RELATED"/>
    <property type="match status" value="1"/>
</dbReference>
<dbReference type="GO" id="GO:0008374">
    <property type="term" value="F:O-acyltransferase activity"/>
    <property type="evidence" value="ECO:0007669"/>
    <property type="project" value="TreeGrafter"/>
</dbReference>
<evidence type="ECO:0000313" key="5">
    <source>
        <dbReference type="EMBL" id="MRD46826.1"/>
    </source>
</evidence>
<evidence type="ECO:0000256" key="1">
    <source>
        <dbReference type="ARBA" id="ARBA00007274"/>
    </source>
</evidence>
<dbReference type="GO" id="GO:0005829">
    <property type="term" value="C:cytosol"/>
    <property type="evidence" value="ECO:0007669"/>
    <property type="project" value="TreeGrafter"/>
</dbReference>
<dbReference type="InterPro" id="IPR018357">
    <property type="entry name" value="Hexapep_transf_CS"/>
</dbReference>
<protein>
    <submittedName>
        <fullName evidence="5">Acyltransferase</fullName>
    </submittedName>
</protein>
<dbReference type="PANTHER" id="PTHR23416">
    <property type="entry name" value="SIALIC ACID SYNTHASE-RELATED"/>
    <property type="match status" value="1"/>
</dbReference>
<dbReference type="Gene3D" id="2.160.10.10">
    <property type="entry name" value="Hexapeptide repeat proteins"/>
    <property type="match status" value="1"/>
</dbReference>
<keyword evidence="4 5" id="KW-0012">Acyltransferase</keyword>
<dbReference type="Pfam" id="PF00132">
    <property type="entry name" value="Hexapep"/>
    <property type="match status" value="1"/>
</dbReference>
<dbReference type="SUPFAM" id="SSF51161">
    <property type="entry name" value="Trimeric LpxA-like enzymes"/>
    <property type="match status" value="1"/>
</dbReference>
<dbReference type="InterPro" id="IPR001451">
    <property type="entry name" value="Hexapep"/>
</dbReference>
<evidence type="ECO:0000256" key="4">
    <source>
        <dbReference type="ARBA" id="ARBA00023315"/>
    </source>
</evidence>
<accession>A0A844B660</accession>
<proteinExistence type="inferred from homology"/>
<dbReference type="OrthoDB" id="272049at2"/>
<dbReference type="InterPro" id="IPR051159">
    <property type="entry name" value="Hexapeptide_acetyltransf"/>
</dbReference>
<evidence type="ECO:0000256" key="2">
    <source>
        <dbReference type="ARBA" id="ARBA00022679"/>
    </source>
</evidence>
<evidence type="ECO:0000256" key="3">
    <source>
        <dbReference type="ARBA" id="ARBA00022737"/>
    </source>
</evidence>
<comment type="similarity">
    <text evidence="1">Belongs to the transferase hexapeptide repeat family.</text>
</comment>
<organism evidence="5 6">
    <name type="scientific">Caenimonas koreensis DSM 17982</name>
    <dbReference type="NCBI Taxonomy" id="1121255"/>
    <lineage>
        <taxon>Bacteria</taxon>
        <taxon>Pseudomonadati</taxon>
        <taxon>Pseudomonadota</taxon>
        <taxon>Betaproteobacteria</taxon>
        <taxon>Burkholderiales</taxon>
        <taxon>Comamonadaceae</taxon>
        <taxon>Caenimonas</taxon>
    </lineage>
</organism>
<reference evidence="5 6" key="1">
    <citation type="submission" date="2019-11" db="EMBL/GenBank/DDBJ databases">
        <title>Caenimonas koreensis gen. nov., sp. nov., isolated from activated sludge.</title>
        <authorList>
            <person name="Seung H.R."/>
        </authorList>
    </citation>
    <scope>NUCLEOTIDE SEQUENCE [LARGE SCALE GENOMIC DNA]</scope>
    <source>
        <strain evidence="5 6">EMB320</strain>
    </source>
</reference>
<evidence type="ECO:0000313" key="6">
    <source>
        <dbReference type="Proteomes" id="UP000487350"/>
    </source>
</evidence>